<dbReference type="InterPro" id="IPR043743">
    <property type="entry name" value="DUF5688"/>
</dbReference>
<reference evidence="1 2" key="2">
    <citation type="submission" date="2017-10" db="EMBL/GenBank/DDBJ databases">
        <authorList>
            <person name="Banno H."/>
            <person name="Chua N.-H."/>
        </authorList>
    </citation>
    <scope>NUCLEOTIDE SEQUENCE [LARGE SCALE GENOMIC DNA]</scope>
    <source>
        <strain evidence="1 2">JK623</strain>
    </source>
</reference>
<keyword evidence="2" id="KW-1185">Reference proteome</keyword>
<protein>
    <recommendedName>
        <fullName evidence="3">DUF1444 domain-containing protein</fullName>
    </recommendedName>
</protein>
<dbReference type="AlphaFoldDB" id="A0A2G3E3C4"/>
<accession>A0A2G3E3C4</accession>
<evidence type="ECO:0000313" key="1">
    <source>
        <dbReference type="EMBL" id="PHU37777.1"/>
    </source>
</evidence>
<dbReference type="Proteomes" id="UP000224563">
    <property type="component" value="Unassembled WGS sequence"/>
</dbReference>
<gene>
    <name evidence="1" type="ORF">CSX02_06140</name>
</gene>
<dbReference type="EMBL" id="PDYG01000030">
    <property type="protein sequence ID" value="PHU37777.1"/>
    <property type="molecule type" value="Genomic_DNA"/>
</dbReference>
<reference evidence="1 2" key="1">
    <citation type="submission" date="2017-10" db="EMBL/GenBank/DDBJ databases">
        <title>Resolving the taxonomy of Roseburia spp., Eubacterium rectale and Agathobacter spp. through phylogenomic analysis.</title>
        <authorList>
            <person name="Sheridan P.O."/>
            <person name="Walker A.W."/>
            <person name="Duncan S.H."/>
            <person name="Scott K.P."/>
            <person name="Toole P.W.O."/>
            <person name="Luis P."/>
            <person name="Flint H.J."/>
        </authorList>
    </citation>
    <scope>NUCLEOTIDE SEQUENCE [LARGE SCALE GENOMIC DNA]</scope>
    <source>
        <strain evidence="1 2">JK623</strain>
    </source>
</reference>
<organism evidence="1 2">
    <name type="scientific">Agathobacter ruminis</name>
    <dbReference type="NCBI Taxonomy" id="1712665"/>
    <lineage>
        <taxon>Bacteria</taxon>
        <taxon>Bacillati</taxon>
        <taxon>Bacillota</taxon>
        <taxon>Clostridia</taxon>
        <taxon>Lachnospirales</taxon>
        <taxon>Lachnospiraceae</taxon>
        <taxon>Agathobacter</taxon>
    </lineage>
</organism>
<dbReference type="RefSeq" id="WP_099386018.1">
    <property type="nucleotide sequence ID" value="NZ_JANSWH010000099.1"/>
</dbReference>
<evidence type="ECO:0000313" key="2">
    <source>
        <dbReference type="Proteomes" id="UP000224563"/>
    </source>
</evidence>
<evidence type="ECO:0008006" key="3">
    <source>
        <dbReference type="Google" id="ProtNLM"/>
    </source>
</evidence>
<comment type="caution">
    <text evidence="1">The sequence shown here is derived from an EMBL/GenBank/DDBJ whole genome shotgun (WGS) entry which is preliminary data.</text>
</comment>
<sequence length="292" mass="34052">MEYQNFITIIKEELEHISQKEVHLDRQSKNNDVIVDSLTIRDPAFNIAPTIYLTPYYARHLDGMSIQEIVRDIYDTYEQAAPVSDFDVTQYTDYQKAQQSICMRLVNFEKNRERLRDLPHVRFHDLAIIFAYILPIEDKGYGAIVVHRNHLALWNVTVEDLYAKAMENSPHILPVQIDTMDALMKRLCPEGVFPDDPQPQMLVMSNSRSVYGAATILYPNVLKHLSDRYEKDLFIIPSSIHEVIVLPDESYDPEELSQLICDVNEMELEDTDILSDHPYYYSRQTDEILMHP</sequence>
<dbReference type="Pfam" id="PF18941">
    <property type="entry name" value="DUF5688"/>
    <property type="match status" value="1"/>
</dbReference>
<name>A0A2G3E3C4_9FIRM</name>
<proteinExistence type="predicted"/>